<feature type="region of interest" description="Disordered" evidence="1">
    <location>
        <begin position="1"/>
        <end position="23"/>
    </location>
</feature>
<reference evidence="2 3" key="1">
    <citation type="submission" date="2018-11" db="EMBL/GenBank/DDBJ databases">
        <authorList>
            <consortium name="Pathogen Informatics"/>
        </authorList>
    </citation>
    <scope>NUCLEOTIDE SEQUENCE [LARGE SCALE GENOMIC DNA]</scope>
</reference>
<accession>A0A183GVQ4</accession>
<reference evidence="4" key="2">
    <citation type="submission" date="2019-09" db="UniProtKB">
        <authorList>
            <consortium name="WormBaseParasite"/>
        </authorList>
    </citation>
    <scope>IDENTIFICATION</scope>
</reference>
<accession>A0A3P8E5H9</accession>
<dbReference type="OrthoDB" id="20839at2759"/>
<keyword evidence="3" id="KW-1185">Reference proteome</keyword>
<dbReference type="Proteomes" id="UP000050761">
    <property type="component" value="Unassembled WGS sequence"/>
</dbReference>
<evidence type="ECO:0000313" key="4">
    <source>
        <dbReference type="WBParaSite" id="HPBE_0002677401-mRNA-1"/>
    </source>
</evidence>
<proteinExistence type="predicted"/>
<dbReference type="EMBL" id="UZAH01040847">
    <property type="protein sequence ID" value="VDP59337.1"/>
    <property type="molecule type" value="Genomic_DNA"/>
</dbReference>
<dbReference type="WBParaSite" id="HPBE_0002677401-mRNA-1">
    <property type="protein sequence ID" value="HPBE_0002677401-mRNA-1"/>
    <property type="gene ID" value="HPBE_0002677401"/>
</dbReference>
<gene>
    <name evidence="2" type="ORF">HPBE_LOCUS26773</name>
</gene>
<name>A0A183GVQ4_HELPZ</name>
<organism evidence="3 4">
    <name type="scientific">Heligmosomoides polygyrus</name>
    <name type="common">Parasitic roundworm</name>
    <dbReference type="NCBI Taxonomy" id="6339"/>
    <lineage>
        <taxon>Eukaryota</taxon>
        <taxon>Metazoa</taxon>
        <taxon>Ecdysozoa</taxon>
        <taxon>Nematoda</taxon>
        <taxon>Chromadorea</taxon>
        <taxon>Rhabditida</taxon>
        <taxon>Rhabditina</taxon>
        <taxon>Rhabditomorpha</taxon>
        <taxon>Strongyloidea</taxon>
        <taxon>Heligmosomidae</taxon>
        <taxon>Heligmosomoides</taxon>
    </lineage>
</organism>
<protein>
    <submittedName>
        <fullName evidence="4">Dirigent protein</fullName>
    </submittedName>
</protein>
<evidence type="ECO:0000313" key="2">
    <source>
        <dbReference type="EMBL" id="VDP59337.1"/>
    </source>
</evidence>
<evidence type="ECO:0000313" key="3">
    <source>
        <dbReference type="Proteomes" id="UP000050761"/>
    </source>
</evidence>
<evidence type="ECO:0000256" key="1">
    <source>
        <dbReference type="SAM" id="MobiDB-lite"/>
    </source>
</evidence>
<dbReference type="AlphaFoldDB" id="A0A183GVQ4"/>
<sequence length="121" mass="12827">MATSTTATLTTPSTSQSQLMPASSSAPVVSAELTANISPERLAALNPLINGGFLSRGANQMLGTGNAMVSSCVVITVRDVRSTIGANPENFEQVHVVLCGVCIYWNHFRICDSDVPIRNKF</sequence>